<evidence type="ECO:0000256" key="6">
    <source>
        <dbReference type="SAM" id="MobiDB-lite"/>
    </source>
</evidence>
<evidence type="ECO:0000256" key="5">
    <source>
        <dbReference type="RuleBase" id="RU364032"/>
    </source>
</evidence>
<feature type="domain" description="Nrap protein" evidence="7">
    <location>
        <begin position="209"/>
        <end position="366"/>
    </location>
</feature>
<dbReference type="InterPro" id="IPR035369">
    <property type="entry name" value="Nrap_D4"/>
</dbReference>
<dbReference type="Pfam" id="PF17407">
    <property type="entry name" value="Nrap_D6"/>
    <property type="match status" value="1"/>
</dbReference>
<organism evidence="13 14">
    <name type="scientific">Discina gigas</name>
    <dbReference type="NCBI Taxonomy" id="1032678"/>
    <lineage>
        <taxon>Eukaryota</taxon>
        <taxon>Fungi</taxon>
        <taxon>Dikarya</taxon>
        <taxon>Ascomycota</taxon>
        <taxon>Pezizomycotina</taxon>
        <taxon>Pezizomycetes</taxon>
        <taxon>Pezizales</taxon>
        <taxon>Discinaceae</taxon>
        <taxon>Discina</taxon>
    </lineage>
</organism>
<feature type="compositionally biased region" description="Acidic residues" evidence="6">
    <location>
        <begin position="31"/>
        <end position="42"/>
    </location>
</feature>
<proteinExistence type="inferred from homology"/>
<dbReference type="InterPro" id="IPR005554">
    <property type="entry name" value="NOL6/Upt22"/>
</dbReference>
<evidence type="ECO:0000256" key="1">
    <source>
        <dbReference type="ARBA" id="ARBA00004604"/>
    </source>
</evidence>
<dbReference type="Gene3D" id="1.10.1410.10">
    <property type="match status" value="1"/>
</dbReference>
<evidence type="ECO:0000259" key="10">
    <source>
        <dbReference type="Pfam" id="PF17405"/>
    </source>
</evidence>
<keyword evidence="5" id="KW-0687">Ribonucleoprotein</keyword>
<sequence length="1118" mass="124776">MSPVTKKRRTDPENASASEVSSDAGSVNATSDEEMEVEDEVAEGSSGESVHEEEVEEEEPEEKEIDGGSSANPKKRKQNNPRNVGDVTSEQEKTQAVTDMYEYKSNIFRMETEELLKEVRLKYQKRMAPAEKVLHMLKSIIEAFPKRLDIPIEEAKKGIRRFGINIPFPDPGPTKDVMYKFSYAKPSYINIVGDYALNTGIKQSEGFSIDLVLTMPSEIFQEKDYLNHRYFHKRAYYLASLAVGIQKSKDLSVKLAFIYLNDDLLRPILVVSPSGDGSDLDFTASKCTIRLIPAIDKDTFVTRKLLPTQNCVRPTQTEGDAENAMGDAERGVEKATKLDPTPSYNSSLLADTTYFPHLSQLHAASESCTSFKDACILGRVWLRQRGLGGDISKGGFGHFEWAILIAFLLKGGGSKGHPIVSPGYSNYQMFKAMVQFLATRDLVANPLIFNAGEEVRIKDSKLPVLFDGSNGLNVLFKMTPWSYKLLKHEATVTAKLLNDTASDNFDSIFLNRADEPYSRFDSIALIQIPAELGSATGNLDSVDHTLYPQKLHDVLAKGLGDRVSLIHLSLSPPVQPRFKCSRGAKPAGGKRCITAGFLLDANQCSRAVDHGPPAEYKKEAAEYRKFWGPKADLRRFKDGSILESVIWTDKDSKLSIFNQIIQYIVSRHVTGAEDITFFGDEFTRLLPKSQVIGSQITSPFQPAMSGFDTLVKDLRDLEGLPLQVRQISAAASSLRYSTVQIPLAAANGTALMEPADVVVQFESSMKWPENLVAVQKTKIAFLLKMAELLEKGAGKRNTHTRIGLENENHPTMNAAFLDVIYLTGPAFRVRIYHEKERTLLEKLLKGGLLSPRAKDETSQALNEHCRQFIYGPLHTQDFQKLCHRFPALSPTTRLVKKWFHSHLLSPHISEELMELVTLRCFINPSPWAIPSSVMTGFLRTILFLSQWDWRVEPLIVDMSTGDLTTSDVEKITEKFGALRKSDPALNRLVLFAASNHDQEGTIWTKNGPAKVVAARMTSLARSAWESVKNGGMTMDIGSIFAPSLKDYDFVIHLNRSFTAAGIRNKKQQSVFKNLQKPEVITGQDIAKLAFDPVAMFLSELSVRLLLLFHHALFSVLFR</sequence>
<evidence type="ECO:0000259" key="9">
    <source>
        <dbReference type="Pfam" id="PF17404"/>
    </source>
</evidence>
<dbReference type="Pfam" id="PF17406">
    <property type="entry name" value="Nrap_D5"/>
    <property type="match status" value="1"/>
</dbReference>
<keyword evidence="14" id="KW-1185">Reference proteome</keyword>
<dbReference type="Gene3D" id="3.30.70.3030">
    <property type="match status" value="1"/>
</dbReference>
<dbReference type="PANTHER" id="PTHR17972:SF0">
    <property type="entry name" value="NUCLEOLAR PROTEIN 6"/>
    <property type="match status" value="1"/>
</dbReference>
<dbReference type="EMBL" id="JBBBZM010000037">
    <property type="protein sequence ID" value="KAL0637271.1"/>
    <property type="molecule type" value="Genomic_DNA"/>
</dbReference>
<comment type="caution">
    <text evidence="13">The sequence shown here is derived from an EMBL/GenBank/DDBJ whole genome shotgun (WGS) entry which is preliminary data.</text>
</comment>
<evidence type="ECO:0000259" key="11">
    <source>
        <dbReference type="Pfam" id="PF17406"/>
    </source>
</evidence>
<evidence type="ECO:0000259" key="7">
    <source>
        <dbReference type="Pfam" id="PF03813"/>
    </source>
</evidence>
<feature type="compositionally biased region" description="Polar residues" evidence="6">
    <location>
        <begin position="13"/>
        <end position="30"/>
    </location>
</feature>
<feature type="domain" description="Nrap protein" evidence="10">
    <location>
        <begin position="682"/>
        <end position="883"/>
    </location>
</feature>
<feature type="region of interest" description="Disordered" evidence="6">
    <location>
        <begin position="1"/>
        <end position="93"/>
    </location>
</feature>
<feature type="domain" description="Nrap protein" evidence="8">
    <location>
        <begin position="370"/>
        <end position="511"/>
    </location>
</feature>
<evidence type="ECO:0000259" key="8">
    <source>
        <dbReference type="Pfam" id="PF17403"/>
    </source>
</evidence>
<evidence type="ECO:0000256" key="3">
    <source>
        <dbReference type="ARBA" id="ARBA00022884"/>
    </source>
</evidence>
<dbReference type="PANTHER" id="PTHR17972">
    <property type="entry name" value="NUCLEOLAR RNA-ASSOCIATED PROTEIN"/>
    <property type="match status" value="1"/>
</dbReference>
<dbReference type="InterPro" id="IPR035368">
    <property type="entry name" value="Nrap_D3"/>
</dbReference>
<evidence type="ECO:0000313" key="14">
    <source>
        <dbReference type="Proteomes" id="UP001447188"/>
    </source>
</evidence>
<reference evidence="13 14" key="1">
    <citation type="submission" date="2024-02" db="EMBL/GenBank/DDBJ databases">
        <title>Discinaceae phylogenomics.</title>
        <authorList>
            <person name="Dirks A.C."/>
            <person name="James T.Y."/>
        </authorList>
    </citation>
    <scope>NUCLEOTIDE SEQUENCE [LARGE SCALE GENOMIC DNA]</scope>
    <source>
        <strain evidence="13 14">ACD0624</strain>
    </source>
</reference>
<dbReference type="InterPro" id="IPR035082">
    <property type="entry name" value="Nrap_D1"/>
</dbReference>
<feature type="compositionally biased region" description="Acidic residues" evidence="6">
    <location>
        <begin position="51"/>
        <end position="64"/>
    </location>
</feature>
<accession>A0ABR3GNV6</accession>
<dbReference type="Pfam" id="PF03813">
    <property type="entry name" value="Nrap"/>
    <property type="match status" value="1"/>
</dbReference>
<evidence type="ECO:0000256" key="2">
    <source>
        <dbReference type="ARBA" id="ARBA00006674"/>
    </source>
</evidence>
<keyword evidence="4 5" id="KW-0539">Nucleus</keyword>
<comment type="similarity">
    <text evidence="2 5">Belongs to the NRAP family.</text>
</comment>
<keyword evidence="3 5" id="KW-0694">RNA-binding</keyword>
<comment type="subcellular location">
    <subcellularLocation>
        <location evidence="1 5">Nucleus</location>
        <location evidence="1 5">Nucleolus</location>
    </subcellularLocation>
</comment>
<feature type="domain" description="Nrap protein" evidence="11">
    <location>
        <begin position="885"/>
        <end position="1041"/>
    </location>
</feature>
<dbReference type="InterPro" id="IPR035367">
    <property type="entry name" value="Nrap_D2"/>
</dbReference>
<keyword evidence="5" id="KW-0698">rRNA processing</keyword>
<evidence type="ECO:0000256" key="4">
    <source>
        <dbReference type="ARBA" id="ARBA00023242"/>
    </source>
</evidence>
<evidence type="ECO:0000313" key="13">
    <source>
        <dbReference type="EMBL" id="KAL0637271.1"/>
    </source>
</evidence>
<keyword evidence="5" id="KW-0690">Ribosome biogenesis</keyword>
<dbReference type="InterPro" id="IPR035370">
    <property type="entry name" value="Nrap_D5"/>
</dbReference>
<dbReference type="Pfam" id="PF17405">
    <property type="entry name" value="Nrap_D4"/>
    <property type="match status" value="1"/>
</dbReference>
<feature type="domain" description="Nrap protein" evidence="12">
    <location>
        <begin position="1044"/>
        <end position="1101"/>
    </location>
</feature>
<dbReference type="InterPro" id="IPR035371">
    <property type="entry name" value="Nrap_D6"/>
</dbReference>
<dbReference type="Pfam" id="PF17403">
    <property type="entry name" value="Nrap_D2"/>
    <property type="match status" value="1"/>
</dbReference>
<dbReference type="Pfam" id="PF17404">
    <property type="entry name" value="Nrap_D3"/>
    <property type="match status" value="1"/>
</dbReference>
<dbReference type="Proteomes" id="UP001447188">
    <property type="component" value="Unassembled WGS sequence"/>
</dbReference>
<name>A0ABR3GNV6_9PEZI</name>
<gene>
    <name evidence="13" type="primary">UTP22</name>
    <name evidence="13" type="ORF">Q9L58_003755</name>
</gene>
<feature type="domain" description="Nrap protein" evidence="9">
    <location>
        <begin position="517"/>
        <end position="669"/>
    </location>
</feature>
<protein>
    <recommendedName>
        <fullName evidence="5">U3 small nucleolar RNA-associated protein 22</fullName>
    </recommendedName>
</protein>
<evidence type="ECO:0000259" key="12">
    <source>
        <dbReference type="Pfam" id="PF17407"/>
    </source>
</evidence>